<dbReference type="VEuPathDB" id="FungiDB:SI65_05364"/>
<name>A0A1E3BCS7_ASPCR</name>
<protein>
    <submittedName>
        <fullName evidence="2">Uncharacterized protein</fullName>
    </submittedName>
</protein>
<dbReference type="EMBL" id="JXNT01000005">
    <property type="protein sequence ID" value="ODM18747.1"/>
    <property type="molecule type" value="Genomic_DNA"/>
</dbReference>
<evidence type="ECO:0000313" key="3">
    <source>
        <dbReference type="Proteomes" id="UP000094569"/>
    </source>
</evidence>
<feature type="compositionally biased region" description="Basic and acidic residues" evidence="1">
    <location>
        <begin position="140"/>
        <end position="153"/>
    </location>
</feature>
<dbReference type="AlphaFoldDB" id="A0A1E3BCS7"/>
<organism evidence="2 3">
    <name type="scientific">Aspergillus cristatus</name>
    <name type="common">Chinese Fuzhuan brick tea-fermentation fungus</name>
    <name type="synonym">Eurotium cristatum</name>
    <dbReference type="NCBI Taxonomy" id="573508"/>
    <lineage>
        <taxon>Eukaryota</taxon>
        <taxon>Fungi</taxon>
        <taxon>Dikarya</taxon>
        <taxon>Ascomycota</taxon>
        <taxon>Pezizomycotina</taxon>
        <taxon>Eurotiomycetes</taxon>
        <taxon>Eurotiomycetidae</taxon>
        <taxon>Eurotiales</taxon>
        <taxon>Aspergillaceae</taxon>
        <taxon>Aspergillus</taxon>
        <taxon>Aspergillus subgen. Aspergillus</taxon>
    </lineage>
</organism>
<reference evidence="2 3" key="1">
    <citation type="journal article" date="2016" name="BMC Genomics">
        <title>Comparative genomic and transcriptomic analyses of the Fuzhuan brick tea-fermentation fungus Aspergillus cristatus.</title>
        <authorList>
            <person name="Ge Y."/>
            <person name="Wang Y."/>
            <person name="Liu Y."/>
            <person name="Tan Y."/>
            <person name="Ren X."/>
            <person name="Zhang X."/>
            <person name="Hyde K.D."/>
            <person name="Liu Y."/>
            <person name="Liu Z."/>
        </authorList>
    </citation>
    <scope>NUCLEOTIDE SEQUENCE [LARGE SCALE GENOMIC DNA]</scope>
    <source>
        <strain evidence="2 3">GZAAS20.1005</strain>
    </source>
</reference>
<dbReference type="OrthoDB" id="5304511at2759"/>
<sequence length="231" mass="27683">MPLAAHYIGWAFNNLAKETKKDPLQSYEPLSRTEETRLVRALYRFQLYCNLFGVSHYRFRCQWMLEFDHVNILRIYLGNYEPWEVEEIACIYAFTKATFNQVFDDIRWDVHQDNPRFEEHRPPTPQGAFNLDSGCGARLHPTDQDSKQKRRDPLPFQGDNEELPPLAWTLIWQGTYSNLFGWYIKDELRSWGYIMWDAARLERTGAKEVLHRQWKACWEDVDPRNRLRYAN</sequence>
<accession>A0A1E3BCS7</accession>
<dbReference type="Proteomes" id="UP000094569">
    <property type="component" value="Unassembled WGS sequence"/>
</dbReference>
<comment type="caution">
    <text evidence="2">The sequence shown here is derived from an EMBL/GenBank/DDBJ whole genome shotgun (WGS) entry which is preliminary data.</text>
</comment>
<keyword evidence="3" id="KW-1185">Reference proteome</keyword>
<evidence type="ECO:0000256" key="1">
    <source>
        <dbReference type="SAM" id="MobiDB-lite"/>
    </source>
</evidence>
<gene>
    <name evidence="2" type="ORF">SI65_05364</name>
</gene>
<evidence type="ECO:0000313" key="2">
    <source>
        <dbReference type="EMBL" id="ODM18747.1"/>
    </source>
</evidence>
<feature type="region of interest" description="Disordered" evidence="1">
    <location>
        <begin position="140"/>
        <end position="160"/>
    </location>
</feature>
<proteinExistence type="predicted"/>
<dbReference type="STRING" id="573508.A0A1E3BCS7"/>